<proteinExistence type="predicted"/>
<dbReference type="Proteomes" id="UP000385544">
    <property type="component" value="Unassembled WGS sequence"/>
</dbReference>
<organism evidence="2 3">
    <name type="scientific">Streptococcus constellatus</name>
    <dbReference type="NCBI Taxonomy" id="76860"/>
    <lineage>
        <taxon>Bacteria</taxon>
        <taxon>Bacillati</taxon>
        <taxon>Bacillota</taxon>
        <taxon>Bacilli</taxon>
        <taxon>Lactobacillales</taxon>
        <taxon>Streptococcaceae</taxon>
        <taxon>Streptococcus</taxon>
        <taxon>Streptococcus anginosus group</taxon>
    </lineage>
</organism>
<dbReference type="PANTHER" id="PTHR37813">
    <property type="entry name" value="FELS-2 PROPHAGE PROTEIN"/>
    <property type="match status" value="1"/>
</dbReference>
<dbReference type="PANTHER" id="PTHR37813:SF1">
    <property type="entry name" value="FELS-2 PROPHAGE PROTEIN"/>
    <property type="match status" value="1"/>
</dbReference>
<feature type="transmembrane region" description="Helical" evidence="1">
    <location>
        <begin position="490"/>
        <end position="508"/>
    </location>
</feature>
<protein>
    <recommendedName>
        <fullName evidence="4">PblA</fullName>
    </recommendedName>
</protein>
<dbReference type="AlphaFoldDB" id="A0A564TEQ3"/>
<sequence>MATELGQAYVQIMPSAKGISGAIQNAISPEASAAGKSAGSTLGSTLVKAVTGVITAAGIGKAFTFALSEGAALQQSLGGIETLFKGSADKVKAYANEAYRTTGLSANAYMENVTGFSASLLQSLGGDTEKAADLANMAMVDMSDNANKMGTSMDRIQDAYQGFAKQNYTMLDNLKLGYGGTKTEMERLLADATKLTRVKYDINNLSDVYQAIHAIQGKLDITGTTAKEAASTFSGSFAAMKAAAQNVLGKLTLGEDIMPSLKALAETTSTFLFKNFIPMVGNILRGLPTVIGTVLKEGIAAIFGDGIAKSITDKIYDIYTNVSGVLNALSDMIFGSGDKADNKDFLKSYLGLDEKTASRIVNIGENIRVTFENIGSTIVNIADIVGDFVSDLLGIAGSKKGVNAIGSAFESMTGFIKSAHGANKNFTTWLKSNETAMAVLKSTMAGLLAGFLAFKTVATIKTIISGFTAAISTAKGAVLAFNAAIVANPIGAIAAAIAAVVAGLVWFFTQTKIGQKIWAGFVSWIKNAWQGIADFFVGIWSGISDGAKNLWNGVTDTWNAVVDTIKNAWNGIVEFFSNLWSGITSGVSAAWTAITQVIMTIVQPFIDGFINIWNGIKDGLSQMWEGVKMIFQGAWDFIKSIVLGAVLIVLDIITGNFGKLGEDLGLIWQGISDAVSMVWEGIKTYFMGVVSAIVGYGQSVFENFSNVLSAIWDFIKNAGSAAWEWIKTTISNLITGLVQGAQNIWNGFMNFLSNLWNSISSTAVSAWNGLKSSVQAIINGIVQGAQNAWNSMVQSVSNLVSQVTGIFNGLRNINLWDAGRAILDGFLGGLKSAWQGVTDFVGGIAGWIRDHKGPIEYDKRLLIPAGKAIMNGLNEGLKNQFKSVQSTISGMAGEIYDSFGTVTFDTNFSDIDKASAQLTLSNNRLASQLNTNSSQDYDYKDVMDILAKLANRPTVVSVQADKQEIAKIYAEPVAEEQAKRQAILNAVDGLGW</sequence>
<evidence type="ECO:0008006" key="4">
    <source>
        <dbReference type="Google" id="ProtNLM"/>
    </source>
</evidence>
<evidence type="ECO:0000256" key="1">
    <source>
        <dbReference type="SAM" id="Phobius"/>
    </source>
</evidence>
<dbReference type="Gene3D" id="1.20.120.20">
    <property type="entry name" value="Apolipoprotein"/>
    <property type="match status" value="2"/>
</dbReference>
<keyword evidence="1" id="KW-0472">Membrane</keyword>
<dbReference type="RefSeq" id="WP_144210054.1">
    <property type="nucleotide sequence ID" value="NZ_CABHMZ010000022.1"/>
</dbReference>
<dbReference type="OrthoDB" id="28713at2"/>
<dbReference type="EMBL" id="CABHMZ010000022">
    <property type="protein sequence ID" value="VUX05081.1"/>
    <property type="molecule type" value="Genomic_DNA"/>
</dbReference>
<reference evidence="2 3" key="1">
    <citation type="submission" date="2019-07" db="EMBL/GenBank/DDBJ databases">
        <authorList>
            <person name="Hibberd C M."/>
            <person name="Gehrig L. J."/>
            <person name="Chang H.-W."/>
            <person name="Venkatesh S."/>
        </authorList>
    </citation>
    <scope>NUCLEOTIDE SEQUENCE [LARGE SCALE GENOMIC DNA]</scope>
    <source>
        <strain evidence="2">Streptococcus_constellatus_SS_Bg39</strain>
    </source>
</reference>
<evidence type="ECO:0000313" key="2">
    <source>
        <dbReference type="EMBL" id="VUX05081.1"/>
    </source>
</evidence>
<gene>
    <name evidence="2" type="ORF">SCSS39_01456</name>
</gene>
<keyword evidence="1" id="KW-1133">Transmembrane helix</keyword>
<keyword evidence="1" id="KW-0812">Transmembrane</keyword>
<name>A0A564TEQ3_STRCV</name>
<accession>A0A564TEQ3</accession>
<evidence type="ECO:0000313" key="3">
    <source>
        <dbReference type="Proteomes" id="UP000385544"/>
    </source>
</evidence>